<organism evidence="3 4">
    <name type="scientific">Paratractidigestivibacter faecalis</name>
    <dbReference type="NCBI Taxonomy" id="2292441"/>
    <lineage>
        <taxon>Bacteria</taxon>
        <taxon>Bacillati</taxon>
        <taxon>Actinomycetota</taxon>
        <taxon>Coriobacteriia</taxon>
        <taxon>Coriobacteriales</taxon>
        <taxon>Atopobiaceae</taxon>
        <taxon>Paratractidigestivibacter</taxon>
    </lineage>
</organism>
<proteinExistence type="predicted"/>
<accession>A0ABV1IES3</accession>
<reference evidence="3 4" key="1">
    <citation type="submission" date="2024-04" db="EMBL/GenBank/DDBJ databases">
        <title>Human intestinal bacterial collection.</title>
        <authorList>
            <person name="Pauvert C."/>
            <person name="Hitch T.C.A."/>
            <person name="Clavel T."/>
        </authorList>
    </citation>
    <scope>NUCLEOTIDE SEQUENCE [LARGE SCALE GENOMIC DNA]</scope>
    <source>
        <strain evidence="3 4">CLA-AA-H197</strain>
    </source>
</reference>
<gene>
    <name evidence="3" type="ORF">AAAT05_01810</name>
</gene>
<dbReference type="PANTHER" id="PTHR23089">
    <property type="entry name" value="HISTIDINE TRIAD HIT PROTEIN"/>
    <property type="match status" value="1"/>
</dbReference>
<protein>
    <submittedName>
        <fullName evidence="3">HIT domain-containing protein</fullName>
    </submittedName>
</protein>
<dbReference type="InterPro" id="IPR001310">
    <property type="entry name" value="Histidine_triad_HIT"/>
</dbReference>
<keyword evidence="4" id="KW-1185">Reference proteome</keyword>
<feature type="short sequence motif" description="Histidine triad motif" evidence="1">
    <location>
        <begin position="96"/>
        <end position="100"/>
    </location>
</feature>
<dbReference type="Proteomes" id="UP001478817">
    <property type="component" value="Unassembled WGS sequence"/>
</dbReference>
<dbReference type="PROSITE" id="PS00892">
    <property type="entry name" value="HIT_1"/>
    <property type="match status" value="1"/>
</dbReference>
<name>A0ABV1IES3_9ACTN</name>
<dbReference type="EMBL" id="JBBNGS010000002">
    <property type="protein sequence ID" value="MEQ2637091.1"/>
    <property type="molecule type" value="Genomic_DNA"/>
</dbReference>
<dbReference type="SUPFAM" id="SSF54197">
    <property type="entry name" value="HIT-like"/>
    <property type="match status" value="1"/>
</dbReference>
<dbReference type="PRINTS" id="PR00332">
    <property type="entry name" value="HISTRIAD"/>
</dbReference>
<dbReference type="InterPro" id="IPR011146">
    <property type="entry name" value="HIT-like"/>
</dbReference>
<comment type="caution">
    <text evidence="3">The sequence shown here is derived from an EMBL/GenBank/DDBJ whole genome shotgun (WGS) entry which is preliminary data.</text>
</comment>
<dbReference type="RefSeq" id="WP_349181482.1">
    <property type="nucleotide sequence ID" value="NZ_JBBNGS010000002.1"/>
</dbReference>
<sequence length="116" mass="12170">MSDCIFCKIANGEVPTDFLFEDGNVVAFRDLNPQAPTHVLIVPKAHYANIADGVPAEVLKSMADAVEAVAEAEGVRDSGFRCIMNTGAAAGQTVMHLHMHVLGGAPLGEGLLPKEA</sequence>
<dbReference type="PROSITE" id="PS51084">
    <property type="entry name" value="HIT_2"/>
    <property type="match status" value="1"/>
</dbReference>
<dbReference type="InterPro" id="IPR036265">
    <property type="entry name" value="HIT-like_sf"/>
</dbReference>
<evidence type="ECO:0000313" key="4">
    <source>
        <dbReference type="Proteomes" id="UP001478817"/>
    </source>
</evidence>
<dbReference type="InterPro" id="IPR019808">
    <property type="entry name" value="Histidine_triad_CS"/>
</dbReference>
<dbReference type="Gene3D" id="3.30.428.10">
    <property type="entry name" value="HIT-like"/>
    <property type="match status" value="1"/>
</dbReference>
<feature type="domain" description="HIT" evidence="2">
    <location>
        <begin position="5"/>
        <end position="112"/>
    </location>
</feature>
<evidence type="ECO:0000313" key="3">
    <source>
        <dbReference type="EMBL" id="MEQ2637091.1"/>
    </source>
</evidence>
<dbReference type="Pfam" id="PF01230">
    <property type="entry name" value="HIT"/>
    <property type="match status" value="1"/>
</dbReference>
<evidence type="ECO:0000256" key="1">
    <source>
        <dbReference type="PROSITE-ProRule" id="PRU00464"/>
    </source>
</evidence>
<evidence type="ECO:0000259" key="2">
    <source>
        <dbReference type="PROSITE" id="PS51084"/>
    </source>
</evidence>